<dbReference type="OrthoDB" id="1420182at2"/>
<feature type="compositionally biased region" description="Low complexity" evidence="1">
    <location>
        <begin position="35"/>
        <end position="47"/>
    </location>
</feature>
<proteinExistence type="predicted"/>
<dbReference type="Proteomes" id="UP000464657">
    <property type="component" value="Chromosome"/>
</dbReference>
<dbReference type="EMBL" id="CP019288">
    <property type="protein sequence ID" value="QHI36960.1"/>
    <property type="molecule type" value="Genomic_DNA"/>
</dbReference>
<gene>
    <name evidence="2" type="ORF">IMCC3317_23310</name>
</gene>
<reference evidence="2 3" key="1">
    <citation type="journal article" date="2013" name="Int. J. Syst. Evol. Microbiol.">
        <title>Kordia antarctica sp. nov., isolated from Antarctic seawater.</title>
        <authorList>
            <person name="Baek K."/>
            <person name="Choi A."/>
            <person name="Kang I."/>
            <person name="Lee K."/>
            <person name="Cho J.C."/>
        </authorList>
    </citation>
    <scope>NUCLEOTIDE SEQUENCE [LARGE SCALE GENOMIC DNA]</scope>
    <source>
        <strain evidence="2 3">IMCC3317</strain>
    </source>
</reference>
<dbReference type="KEGG" id="kan:IMCC3317_23310"/>
<protein>
    <submittedName>
        <fullName evidence="2">Uncharacterized protein</fullName>
    </submittedName>
</protein>
<dbReference type="AlphaFoldDB" id="A0A7L4ZKB1"/>
<evidence type="ECO:0000256" key="1">
    <source>
        <dbReference type="SAM" id="MobiDB-lite"/>
    </source>
</evidence>
<name>A0A7L4ZKB1_9FLAO</name>
<evidence type="ECO:0000313" key="3">
    <source>
        <dbReference type="Proteomes" id="UP000464657"/>
    </source>
</evidence>
<keyword evidence="3" id="KW-1185">Reference proteome</keyword>
<dbReference type="Gene3D" id="2.180.10.10">
    <property type="entry name" value="RHS repeat-associated core"/>
    <property type="match status" value="1"/>
</dbReference>
<evidence type="ECO:0000313" key="2">
    <source>
        <dbReference type="EMBL" id="QHI36960.1"/>
    </source>
</evidence>
<feature type="region of interest" description="Disordered" evidence="1">
    <location>
        <begin position="30"/>
        <end position="58"/>
    </location>
</feature>
<dbReference type="RefSeq" id="WP_160129626.1">
    <property type="nucleotide sequence ID" value="NZ_CP019288.1"/>
</dbReference>
<organism evidence="2 3">
    <name type="scientific">Kordia antarctica</name>
    <dbReference type="NCBI Taxonomy" id="1218801"/>
    <lineage>
        <taxon>Bacteria</taxon>
        <taxon>Pseudomonadati</taxon>
        <taxon>Bacteroidota</taxon>
        <taxon>Flavobacteriia</taxon>
        <taxon>Flavobacteriales</taxon>
        <taxon>Flavobacteriaceae</taxon>
        <taxon>Kordia</taxon>
    </lineage>
</organism>
<sequence length="330" mass="36420">MKKTVLFTTIILSLICFSCDNEPYEGEIFIADPSTGNPTDPGNGDPTDPVDPTDPTNPGTTLQLADYDYMKSFSSPLGGETSFTADFVINSQNQFTAQNTSITFLGTTVNGVGAVIRDQNSDVIELRTTVDNILVNRTTVTYNLGKVVEIAFEDLQDPVDSFTFSFIHNNNEITRTKEGTNFTTKFTFDATTSKLLKRETIENGTINKTEIISYDAAGNLTSAVITGQDANTYTYTYDSNTNPLRNTLNDLYLFSILNDEYDDQYEHWQAVIYSTNNMTVTTTSQGSSNLDVQYDASSRITSRSGTIFTSVPTISSDATITINETFQYVN</sequence>
<accession>A0A7L4ZKB1</accession>